<organism evidence="1 2">
    <name type="scientific">Champsocephalus gunnari</name>
    <name type="common">Mackerel icefish</name>
    <dbReference type="NCBI Taxonomy" id="52237"/>
    <lineage>
        <taxon>Eukaryota</taxon>
        <taxon>Metazoa</taxon>
        <taxon>Chordata</taxon>
        <taxon>Craniata</taxon>
        <taxon>Vertebrata</taxon>
        <taxon>Euteleostomi</taxon>
        <taxon>Actinopterygii</taxon>
        <taxon>Neopterygii</taxon>
        <taxon>Teleostei</taxon>
        <taxon>Neoteleostei</taxon>
        <taxon>Acanthomorphata</taxon>
        <taxon>Eupercaria</taxon>
        <taxon>Perciformes</taxon>
        <taxon>Notothenioidei</taxon>
        <taxon>Channichthyidae</taxon>
        <taxon>Champsocephalus</taxon>
    </lineage>
</organism>
<dbReference type="EMBL" id="JAURVH010001536">
    <property type="protein sequence ID" value="KAK5891426.1"/>
    <property type="molecule type" value="Genomic_DNA"/>
</dbReference>
<keyword evidence="2" id="KW-1185">Reference proteome</keyword>
<comment type="caution">
    <text evidence="1">The sequence shown here is derived from an EMBL/GenBank/DDBJ whole genome shotgun (WGS) entry which is preliminary data.</text>
</comment>
<gene>
    <name evidence="1" type="ORF">CgunFtcFv8_018680</name>
</gene>
<sequence length="94" mass="10275">MRCRLGFKKRMAALFELSSTLCSTGPPCQLAAVLGCGSSGIEMRWPHYFSLNQPKGGFQPGSLNLAAQQQGGAVTHLLALHRRHHRGAQRNMKT</sequence>
<reference evidence="1 2" key="1">
    <citation type="journal article" date="2023" name="Mol. Biol. Evol.">
        <title>Genomics of Secondarily Temperate Adaptation in the Only Non-Antarctic Icefish.</title>
        <authorList>
            <person name="Rivera-Colon A.G."/>
            <person name="Rayamajhi N."/>
            <person name="Minhas B.F."/>
            <person name="Madrigal G."/>
            <person name="Bilyk K.T."/>
            <person name="Yoon V."/>
            <person name="Hune M."/>
            <person name="Gregory S."/>
            <person name="Cheng C.H.C."/>
            <person name="Catchen J.M."/>
        </authorList>
    </citation>
    <scope>NUCLEOTIDE SEQUENCE [LARGE SCALE GENOMIC DNA]</scope>
    <source>
        <tissue evidence="1">White muscle</tissue>
    </source>
</reference>
<proteinExistence type="predicted"/>
<accession>A0AAN8GU40</accession>
<evidence type="ECO:0000313" key="2">
    <source>
        <dbReference type="Proteomes" id="UP001331515"/>
    </source>
</evidence>
<evidence type="ECO:0000313" key="1">
    <source>
        <dbReference type="EMBL" id="KAK5891426.1"/>
    </source>
</evidence>
<name>A0AAN8GU40_CHAGU</name>
<protein>
    <submittedName>
        <fullName evidence="1">Uncharacterized protein</fullName>
    </submittedName>
</protein>
<dbReference type="AlphaFoldDB" id="A0AAN8GU40"/>
<dbReference type="Proteomes" id="UP001331515">
    <property type="component" value="Unassembled WGS sequence"/>
</dbReference>